<evidence type="ECO:0000313" key="6">
    <source>
        <dbReference type="EMBL" id="MBT9312014.1"/>
    </source>
</evidence>
<dbReference type="Gene3D" id="3.30.70.270">
    <property type="match status" value="1"/>
</dbReference>
<organism evidence="6 7">
    <name type="scientific">Leptothoe kymatousa TAU-MAC 1615</name>
    <dbReference type="NCBI Taxonomy" id="2364775"/>
    <lineage>
        <taxon>Bacteria</taxon>
        <taxon>Bacillati</taxon>
        <taxon>Cyanobacteriota</taxon>
        <taxon>Cyanophyceae</taxon>
        <taxon>Nodosilineales</taxon>
        <taxon>Cymatolegaceae</taxon>
        <taxon>Leptothoe</taxon>
        <taxon>Leptothoe kymatousa</taxon>
    </lineage>
</organism>
<dbReference type="Gene3D" id="6.10.250.690">
    <property type="match status" value="1"/>
</dbReference>
<gene>
    <name evidence="6" type="ORF">IXB28_07330</name>
</gene>
<dbReference type="Pfam" id="PF00072">
    <property type="entry name" value="Response_reg"/>
    <property type="match status" value="1"/>
</dbReference>
<feature type="domain" description="EAL" evidence="4">
    <location>
        <begin position="376"/>
        <end position="635"/>
    </location>
</feature>
<dbReference type="SMART" id="SM00267">
    <property type="entry name" value="GGDEF"/>
    <property type="match status" value="1"/>
</dbReference>
<dbReference type="Gene3D" id="3.40.50.2300">
    <property type="match status" value="1"/>
</dbReference>
<dbReference type="InterPro" id="IPR043128">
    <property type="entry name" value="Rev_trsase/Diguanyl_cyclase"/>
</dbReference>
<evidence type="ECO:0000256" key="2">
    <source>
        <dbReference type="SAM" id="Coils"/>
    </source>
</evidence>
<dbReference type="Proteomes" id="UP001196661">
    <property type="component" value="Unassembled WGS sequence"/>
</dbReference>
<evidence type="ECO:0000259" key="3">
    <source>
        <dbReference type="PROSITE" id="PS50110"/>
    </source>
</evidence>
<dbReference type="CDD" id="cd01948">
    <property type="entry name" value="EAL"/>
    <property type="match status" value="1"/>
</dbReference>
<dbReference type="PANTHER" id="PTHR44757">
    <property type="entry name" value="DIGUANYLATE CYCLASE DGCP"/>
    <property type="match status" value="1"/>
</dbReference>
<dbReference type="Gene3D" id="3.20.20.450">
    <property type="entry name" value="EAL domain"/>
    <property type="match status" value="1"/>
</dbReference>
<dbReference type="RefSeq" id="WP_215617863.1">
    <property type="nucleotide sequence ID" value="NZ_JADOER010000004.1"/>
</dbReference>
<keyword evidence="1" id="KW-0597">Phosphoprotein</keyword>
<reference evidence="6 7" key="1">
    <citation type="journal article" date="2021" name="Mar. Drugs">
        <title>Genome Reduction and Secondary Metabolism of the Marine Sponge-Associated Cyanobacterium Leptothoe.</title>
        <authorList>
            <person name="Konstantinou D."/>
            <person name="Popin R.V."/>
            <person name="Fewer D.P."/>
            <person name="Sivonen K."/>
            <person name="Gkelis S."/>
        </authorList>
    </citation>
    <scope>NUCLEOTIDE SEQUENCE [LARGE SCALE GENOMIC DNA]</scope>
    <source>
        <strain evidence="6 7">TAU-MAC 1615</strain>
    </source>
</reference>
<keyword evidence="7" id="KW-1185">Reference proteome</keyword>
<dbReference type="InterPro" id="IPR029787">
    <property type="entry name" value="Nucleotide_cyclase"/>
</dbReference>
<feature type="modified residue" description="4-aspartylphosphate" evidence="1">
    <location>
        <position position="60"/>
    </location>
</feature>
<feature type="domain" description="Response regulatory" evidence="3">
    <location>
        <begin position="11"/>
        <end position="127"/>
    </location>
</feature>
<dbReference type="Pfam" id="PF00990">
    <property type="entry name" value="GGDEF"/>
    <property type="match status" value="1"/>
</dbReference>
<evidence type="ECO:0000313" key="7">
    <source>
        <dbReference type="Proteomes" id="UP001196661"/>
    </source>
</evidence>
<protein>
    <submittedName>
        <fullName evidence="6">EAL domain-containing protein</fullName>
    </submittedName>
</protein>
<comment type="caution">
    <text evidence="6">The sequence shown here is derived from an EMBL/GenBank/DDBJ whole genome shotgun (WGS) entry which is preliminary data.</text>
</comment>
<dbReference type="Pfam" id="PF00563">
    <property type="entry name" value="EAL"/>
    <property type="match status" value="1"/>
</dbReference>
<dbReference type="EMBL" id="JADOER010000004">
    <property type="protein sequence ID" value="MBT9312014.1"/>
    <property type="molecule type" value="Genomic_DNA"/>
</dbReference>
<dbReference type="SUPFAM" id="SSF141868">
    <property type="entry name" value="EAL domain-like"/>
    <property type="match status" value="1"/>
</dbReference>
<evidence type="ECO:0000259" key="5">
    <source>
        <dbReference type="PROSITE" id="PS50887"/>
    </source>
</evidence>
<dbReference type="InterPro" id="IPR035919">
    <property type="entry name" value="EAL_sf"/>
</dbReference>
<sequence>MIQVRSPIPAKILIVDDLPDNLRLLSKTLKQEGFDVRSAINGPLAIMGAETDPPDLILLDITMPEMDGFEVCHRLKTNLKTADIPIVFITALGEVTDKVKGLELGGADYITKPFHLPEVLARVNLQLELHGLKDQLKQQNQQLQATLLAQRKVEEQIRQLNQELEQRVVDRTQQLETANQQLQREMQERQHTQEQLLYMAQYDSLTGLANRTLLLKHLETTLQMIQQSSQSETVQCLLVLVDCDRFKSISNTLGHHQGDRLLREIAKRITATVPTHSLVARLGGDEFAIALTITTVNDSTDTIVNNLQRQLAVPIRFNNLNININATIGMVLADTEGANAEYLLRDAELAMVQAKKQQQGSCQLFKPEMHQQALYELELEGQLRQAIEQQQLQVYYQPIVALSPDPTDSTIVGYEALARWQPALDADFIPPSVFIPLAEKTGLIEALGDWVLATACQQITQWNQQGKRPLFLSINVSIDQLTCPDCLNKILAVFQHTQVNPSWIKLEVTESIFMKTPQPVLDTLTSLRKQGVKVSIDDFGTGYSSLSYLKHLPIDTVKIDRTFIQDMESSRDSLNILQAILNLTQALQLETIAEGIETCDQAQTLANLGCVYGQGYRFGKPVDSQKAATFIQTQAI</sequence>
<dbReference type="SUPFAM" id="SSF55073">
    <property type="entry name" value="Nucleotide cyclase"/>
    <property type="match status" value="1"/>
</dbReference>
<evidence type="ECO:0000259" key="4">
    <source>
        <dbReference type="PROSITE" id="PS50883"/>
    </source>
</evidence>
<dbReference type="InterPro" id="IPR000160">
    <property type="entry name" value="GGDEF_dom"/>
</dbReference>
<evidence type="ECO:0000256" key="1">
    <source>
        <dbReference type="PROSITE-ProRule" id="PRU00169"/>
    </source>
</evidence>
<dbReference type="PROSITE" id="PS50110">
    <property type="entry name" value="RESPONSE_REGULATORY"/>
    <property type="match status" value="1"/>
</dbReference>
<name>A0ABS5Y3R5_9CYAN</name>
<dbReference type="SMART" id="SM00052">
    <property type="entry name" value="EAL"/>
    <property type="match status" value="1"/>
</dbReference>
<accession>A0ABS5Y3R5</accession>
<dbReference type="InterPro" id="IPR011006">
    <property type="entry name" value="CheY-like_superfamily"/>
</dbReference>
<proteinExistence type="predicted"/>
<feature type="coiled-coil region" evidence="2">
    <location>
        <begin position="122"/>
        <end position="195"/>
    </location>
</feature>
<dbReference type="CDD" id="cd19920">
    <property type="entry name" value="REC_PA4781-like"/>
    <property type="match status" value="1"/>
</dbReference>
<dbReference type="SMART" id="SM00448">
    <property type="entry name" value="REC"/>
    <property type="match status" value="1"/>
</dbReference>
<dbReference type="PANTHER" id="PTHR44757:SF2">
    <property type="entry name" value="BIOFILM ARCHITECTURE MAINTENANCE PROTEIN MBAA"/>
    <property type="match status" value="1"/>
</dbReference>
<feature type="domain" description="GGDEF" evidence="5">
    <location>
        <begin position="234"/>
        <end position="367"/>
    </location>
</feature>
<dbReference type="CDD" id="cd01949">
    <property type="entry name" value="GGDEF"/>
    <property type="match status" value="1"/>
</dbReference>
<dbReference type="SUPFAM" id="SSF52172">
    <property type="entry name" value="CheY-like"/>
    <property type="match status" value="1"/>
</dbReference>
<dbReference type="NCBIfam" id="TIGR00254">
    <property type="entry name" value="GGDEF"/>
    <property type="match status" value="1"/>
</dbReference>
<dbReference type="InterPro" id="IPR052155">
    <property type="entry name" value="Biofilm_reg_signaling"/>
</dbReference>
<dbReference type="PROSITE" id="PS50887">
    <property type="entry name" value="GGDEF"/>
    <property type="match status" value="1"/>
</dbReference>
<dbReference type="InterPro" id="IPR001633">
    <property type="entry name" value="EAL_dom"/>
</dbReference>
<dbReference type="InterPro" id="IPR001789">
    <property type="entry name" value="Sig_transdc_resp-reg_receiver"/>
</dbReference>
<dbReference type="PROSITE" id="PS50883">
    <property type="entry name" value="EAL"/>
    <property type="match status" value="1"/>
</dbReference>
<keyword evidence="2" id="KW-0175">Coiled coil</keyword>